<reference evidence="2 3" key="1">
    <citation type="submission" date="2014-03" db="EMBL/GenBank/DDBJ databases">
        <title>Draft Genome Sequence of Actibacterium mucosum KCTC 23349, a Marine Alphaproteobacterium with Complex Ionic Requirements Isolated from Mediterranean Seawater at Malvarrosa Beach, Valencia, Spain.</title>
        <authorList>
            <person name="Arahal D.R."/>
            <person name="Shao Z."/>
            <person name="Lai Q."/>
            <person name="Pujalte M.J."/>
        </authorList>
    </citation>
    <scope>NUCLEOTIDE SEQUENCE [LARGE SCALE GENOMIC DNA]</scope>
    <source>
        <strain evidence="2 3">KCTC 23349</strain>
    </source>
</reference>
<feature type="transmembrane region" description="Helical" evidence="1">
    <location>
        <begin position="251"/>
        <end position="270"/>
    </location>
</feature>
<proteinExistence type="predicted"/>
<dbReference type="EMBL" id="JFKE01000008">
    <property type="protein sequence ID" value="KAJ54343.1"/>
    <property type="molecule type" value="Genomic_DNA"/>
</dbReference>
<sequence>MHPAYSVILFTTSSGAGYGLLFWLSLAHMAGRLPGGAMAFIAVALALVLITAGLLSSTFHLGHPERAIGAFSQWRSSWLSREGVAAVATYIPAGLLALIWLIGAEAGVTKLLALLSATGAVATVYCTGMIYGSLRTIRQWNKGLTPVVYLALAGATGALLLGAMMSIFGAAADWVGVVTLMSLVAAGATKLAYWRQIDADPGQYTTEMATGLGGEGGSVRPLDPPHTKPNFVMREMGYQVARKHTRRLRRLSVIALFAVPIVAVLIAVLASGGAAILYLIATLTAGWGVATERWLFFAEAEHVSQLYYGANRA</sequence>
<keyword evidence="1" id="KW-1133">Transmembrane helix</keyword>
<dbReference type="STRING" id="1454373.ACMU_18105"/>
<dbReference type="RefSeq" id="WP_035261598.1">
    <property type="nucleotide sequence ID" value="NZ_JFKE01000008.1"/>
</dbReference>
<keyword evidence="3" id="KW-1185">Reference proteome</keyword>
<comment type="caution">
    <text evidence="2">The sequence shown here is derived from an EMBL/GenBank/DDBJ whole genome shotgun (WGS) entry which is preliminary data.</text>
</comment>
<keyword evidence="1" id="KW-0472">Membrane</keyword>
<dbReference type="AlphaFoldDB" id="A0A037ZFG5"/>
<feature type="transmembrane region" description="Helical" evidence="1">
    <location>
        <begin position="174"/>
        <end position="193"/>
    </location>
</feature>
<name>A0A037ZFG5_9RHOB</name>
<dbReference type="GO" id="GO:0009389">
    <property type="term" value="F:dimethyl sulfoxide reductase activity"/>
    <property type="evidence" value="ECO:0007669"/>
    <property type="project" value="TreeGrafter"/>
</dbReference>
<protein>
    <submittedName>
        <fullName evidence="2">DMSO reductase</fullName>
    </submittedName>
</protein>
<dbReference type="GO" id="GO:0005886">
    <property type="term" value="C:plasma membrane"/>
    <property type="evidence" value="ECO:0007669"/>
    <property type="project" value="TreeGrafter"/>
</dbReference>
<feature type="transmembrane region" description="Helical" evidence="1">
    <location>
        <begin position="38"/>
        <end position="62"/>
    </location>
</feature>
<feature type="transmembrane region" description="Helical" evidence="1">
    <location>
        <begin position="114"/>
        <end position="134"/>
    </location>
</feature>
<dbReference type="GO" id="GO:0009390">
    <property type="term" value="C:dimethyl sulfoxide reductase complex"/>
    <property type="evidence" value="ECO:0007669"/>
    <property type="project" value="TreeGrafter"/>
</dbReference>
<organism evidence="2 3">
    <name type="scientific">Actibacterium mucosum KCTC 23349</name>
    <dbReference type="NCBI Taxonomy" id="1454373"/>
    <lineage>
        <taxon>Bacteria</taxon>
        <taxon>Pseudomonadati</taxon>
        <taxon>Pseudomonadota</taxon>
        <taxon>Alphaproteobacteria</taxon>
        <taxon>Rhodobacterales</taxon>
        <taxon>Roseobacteraceae</taxon>
        <taxon>Actibacterium</taxon>
    </lineage>
</organism>
<dbReference type="InterPro" id="IPR007059">
    <property type="entry name" value="DmsC"/>
</dbReference>
<dbReference type="Proteomes" id="UP000026249">
    <property type="component" value="Unassembled WGS sequence"/>
</dbReference>
<evidence type="ECO:0000313" key="2">
    <source>
        <dbReference type="EMBL" id="KAJ54343.1"/>
    </source>
</evidence>
<dbReference type="PANTHER" id="PTHR38095:SF1">
    <property type="entry name" value="ANAEROBIC DIMETHYL SULFOXIDE REDUCTASE CHAIN YNFH"/>
    <property type="match status" value="1"/>
</dbReference>
<evidence type="ECO:0000313" key="3">
    <source>
        <dbReference type="Proteomes" id="UP000026249"/>
    </source>
</evidence>
<dbReference type="OrthoDB" id="5520897at2"/>
<feature type="transmembrane region" description="Helical" evidence="1">
    <location>
        <begin position="146"/>
        <end position="168"/>
    </location>
</feature>
<dbReference type="Pfam" id="PF04976">
    <property type="entry name" value="DmsC"/>
    <property type="match status" value="1"/>
</dbReference>
<evidence type="ECO:0000256" key="1">
    <source>
        <dbReference type="SAM" id="Phobius"/>
    </source>
</evidence>
<keyword evidence="1" id="KW-0812">Transmembrane</keyword>
<feature type="transmembrane region" description="Helical" evidence="1">
    <location>
        <begin position="7"/>
        <end position="26"/>
    </location>
</feature>
<dbReference type="GO" id="GO:0019645">
    <property type="term" value="P:anaerobic electron transport chain"/>
    <property type="evidence" value="ECO:0007669"/>
    <property type="project" value="InterPro"/>
</dbReference>
<dbReference type="PANTHER" id="PTHR38095">
    <property type="entry name" value="ANAEROBIC DIMETHYL SULFOXIDE REDUCTASE CHAIN YNFH"/>
    <property type="match status" value="1"/>
</dbReference>
<feature type="transmembrane region" description="Helical" evidence="1">
    <location>
        <begin position="276"/>
        <end position="296"/>
    </location>
</feature>
<gene>
    <name evidence="2" type="ORF">ACMU_18105</name>
</gene>
<accession>A0A037ZFG5</accession>
<feature type="transmembrane region" description="Helical" evidence="1">
    <location>
        <begin position="83"/>
        <end position="102"/>
    </location>
</feature>